<dbReference type="PROSITE" id="PS51464">
    <property type="entry name" value="SIS"/>
    <property type="match status" value="2"/>
</dbReference>
<dbReference type="CDD" id="cd05009">
    <property type="entry name" value="SIS_GlmS_GlmD_2"/>
    <property type="match status" value="1"/>
</dbReference>
<dbReference type="Pfam" id="PF01380">
    <property type="entry name" value="SIS"/>
    <property type="match status" value="2"/>
</dbReference>
<dbReference type="GO" id="GO:0097367">
    <property type="term" value="F:carbohydrate derivative binding"/>
    <property type="evidence" value="ECO:0007669"/>
    <property type="project" value="InterPro"/>
</dbReference>
<dbReference type="AlphaFoldDB" id="A0A812R014"/>
<evidence type="ECO:0000259" key="2">
    <source>
        <dbReference type="PROSITE" id="PS51464"/>
    </source>
</evidence>
<dbReference type="EMBL" id="CAJNJA010017943">
    <property type="protein sequence ID" value="CAE7411486.1"/>
    <property type="molecule type" value="Genomic_DNA"/>
</dbReference>
<dbReference type="Proteomes" id="UP000601435">
    <property type="component" value="Unassembled WGS sequence"/>
</dbReference>
<feature type="domain" description="SIS" evidence="2">
    <location>
        <begin position="273"/>
        <end position="417"/>
    </location>
</feature>
<name>A0A812R014_9DINO</name>
<dbReference type="GO" id="GO:0006047">
    <property type="term" value="P:UDP-N-acetylglucosamine metabolic process"/>
    <property type="evidence" value="ECO:0007669"/>
    <property type="project" value="TreeGrafter"/>
</dbReference>
<dbReference type="Gene3D" id="3.40.50.10490">
    <property type="entry name" value="Glucose-6-phosphate isomerase like protein, domain 1"/>
    <property type="match status" value="2"/>
</dbReference>
<dbReference type="InterPro" id="IPR046348">
    <property type="entry name" value="SIS_dom_sf"/>
</dbReference>
<comment type="caution">
    <text evidence="3">The sequence shown here is derived from an EMBL/GenBank/DDBJ whole genome shotgun (WGS) entry which is preliminary data.</text>
</comment>
<evidence type="ECO:0000313" key="3">
    <source>
        <dbReference type="EMBL" id="CAE7411486.1"/>
    </source>
</evidence>
<organism evidence="3 4">
    <name type="scientific">Symbiodinium necroappetens</name>
    <dbReference type="NCBI Taxonomy" id="1628268"/>
    <lineage>
        <taxon>Eukaryota</taxon>
        <taxon>Sar</taxon>
        <taxon>Alveolata</taxon>
        <taxon>Dinophyceae</taxon>
        <taxon>Suessiales</taxon>
        <taxon>Symbiodiniaceae</taxon>
        <taxon>Symbiodinium</taxon>
    </lineage>
</organism>
<dbReference type="SUPFAM" id="SSF53697">
    <property type="entry name" value="SIS domain"/>
    <property type="match status" value="1"/>
</dbReference>
<sequence length="442" mass="48069">MASEEKAERAGSMQAPLQIADRISAQGMLSDIWETPRVLRQLIQAHLKDGKVDIPGLRKPLPEAHGLAGKSPLEILAACSQSRMSEKGFCHRLTVIGSGTSWHAAILAEYLIETMARIPVESQYASEFRYREPTLRTGDVLVVVSMSGETTDAVEALRRVRNSPSGTGVLTIAIVNQLDSTLARECDFVLDVCAGQGVGVASTKTFSATNMMFVLLSLALADECGQIGAERESLVQRLQELPDSMQEVLDKEAKPLVTEVGDRSIEIGECPLWDIGCQNVLARNFIFLGRGFNFPIALEGAMKCKELAYIHAEGYPAAEMKHGPIALIDEFMPVVVICPKADATYEKIKSNIEEVRARNGATIAITEKHNHELEKLCEYVIGVPETHEYLMPLLAMLPLQLLAYMMGILKGNAVDAPRGLVKSVSVSVKADSSPPGGYVASY</sequence>
<dbReference type="FunFam" id="3.40.50.10490:FF:000002">
    <property type="entry name" value="Glutamine--fructose-6-phosphate aminotransferase [isomerizing]"/>
    <property type="match status" value="1"/>
</dbReference>
<dbReference type="InterPro" id="IPR035490">
    <property type="entry name" value="GlmS/FrlB_SIS"/>
</dbReference>
<dbReference type="CDD" id="cd05008">
    <property type="entry name" value="SIS_GlmS_GlmD_1"/>
    <property type="match status" value="1"/>
</dbReference>
<dbReference type="PANTHER" id="PTHR10937:SF0">
    <property type="entry name" value="GLUTAMINE--FRUCTOSE-6-PHOSPHATE TRANSAMINASE (ISOMERIZING)"/>
    <property type="match status" value="1"/>
</dbReference>
<protein>
    <submittedName>
        <fullName evidence="3">GlmS protein</fullName>
    </submittedName>
</protein>
<dbReference type="PANTHER" id="PTHR10937">
    <property type="entry name" value="GLUCOSAMINE--FRUCTOSE-6-PHOSPHATE AMINOTRANSFERASE, ISOMERIZING"/>
    <property type="match status" value="1"/>
</dbReference>
<gene>
    <name evidence="3" type="primary">glmS</name>
    <name evidence="3" type="ORF">SNEC2469_LOCUS11309</name>
</gene>
<evidence type="ECO:0000313" key="4">
    <source>
        <dbReference type="Proteomes" id="UP000601435"/>
    </source>
</evidence>
<dbReference type="GO" id="GO:0004360">
    <property type="term" value="F:glutamine-fructose-6-phosphate transaminase (isomerizing) activity"/>
    <property type="evidence" value="ECO:0007669"/>
    <property type="project" value="TreeGrafter"/>
</dbReference>
<dbReference type="GO" id="GO:0046349">
    <property type="term" value="P:amino sugar biosynthetic process"/>
    <property type="evidence" value="ECO:0007669"/>
    <property type="project" value="UniProtKB-ARBA"/>
</dbReference>
<accession>A0A812R014</accession>
<dbReference type="InterPro" id="IPR001347">
    <property type="entry name" value="SIS_dom"/>
</dbReference>
<dbReference type="InterPro" id="IPR035466">
    <property type="entry name" value="GlmS/AgaS_SIS"/>
</dbReference>
<reference evidence="3" key="1">
    <citation type="submission" date="2021-02" db="EMBL/GenBank/DDBJ databases">
        <authorList>
            <person name="Dougan E. K."/>
            <person name="Rhodes N."/>
            <person name="Thang M."/>
            <person name="Chan C."/>
        </authorList>
    </citation>
    <scope>NUCLEOTIDE SEQUENCE</scope>
</reference>
<feature type="domain" description="SIS" evidence="2">
    <location>
        <begin position="80"/>
        <end position="226"/>
    </location>
</feature>
<dbReference type="GO" id="GO:0006002">
    <property type="term" value="P:fructose 6-phosphate metabolic process"/>
    <property type="evidence" value="ECO:0007669"/>
    <property type="project" value="TreeGrafter"/>
</dbReference>
<keyword evidence="1" id="KW-0677">Repeat</keyword>
<dbReference type="OrthoDB" id="15235at2759"/>
<keyword evidence="4" id="KW-1185">Reference proteome</keyword>
<proteinExistence type="predicted"/>
<evidence type="ECO:0000256" key="1">
    <source>
        <dbReference type="ARBA" id="ARBA00022737"/>
    </source>
</evidence>
<dbReference type="GO" id="GO:0006487">
    <property type="term" value="P:protein N-linked glycosylation"/>
    <property type="evidence" value="ECO:0007669"/>
    <property type="project" value="TreeGrafter"/>
</dbReference>